<dbReference type="STRING" id="1797989.A3H66_03450"/>
<accession>A0A1F5SAX9</accession>
<gene>
    <name evidence="1" type="ORF">A3H66_03450</name>
</gene>
<reference evidence="1 2" key="1">
    <citation type="journal article" date="2016" name="Nat. Commun.">
        <title>Thousands of microbial genomes shed light on interconnected biogeochemical processes in an aquifer system.</title>
        <authorList>
            <person name="Anantharaman K."/>
            <person name="Brown C.T."/>
            <person name="Hug L.A."/>
            <person name="Sharon I."/>
            <person name="Castelle C.J."/>
            <person name="Probst A.J."/>
            <person name="Thomas B.C."/>
            <person name="Singh A."/>
            <person name="Wilkins M.J."/>
            <person name="Karaoz U."/>
            <person name="Brodie E.L."/>
            <person name="Williams K.H."/>
            <person name="Hubbard S.S."/>
            <person name="Banfield J.F."/>
        </authorList>
    </citation>
    <scope>NUCLEOTIDE SEQUENCE [LARGE SCALE GENOMIC DNA]</scope>
</reference>
<comment type="caution">
    <text evidence="1">The sequence shown here is derived from an EMBL/GenBank/DDBJ whole genome shotgun (WGS) entry which is preliminary data.</text>
</comment>
<protein>
    <submittedName>
        <fullName evidence="1">Uncharacterized protein</fullName>
    </submittedName>
</protein>
<proteinExistence type="predicted"/>
<dbReference type="Proteomes" id="UP000178783">
    <property type="component" value="Unassembled WGS sequence"/>
</dbReference>
<evidence type="ECO:0000313" key="1">
    <source>
        <dbReference type="EMBL" id="OGF23817.1"/>
    </source>
</evidence>
<organism evidence="1 2">
    <name type="scientific">Candidatus Falkowbacteria bacterium RIFCSPLOWO2_02_FULL_45_21</name>
    <dbReference type="NCBI Taxonomy" id="1797989"/>
    <lineage>
        <taxon>Bacteria</taxon>
        <taxon>Candidatus Falkowiibacteriota</taxon>
    </lineage>
</organism>
<name>A0A1F5SAX9_9BACT</name>
<dbReference type="EMBL" id="MFFW01000050">
    <property type="protein sequence ID" value="OGF23817.1"/>
    <property type="molecule type" value="Genomic_DNA"/>
</dbReference>
<sequence>MQLAGISYFFAQGTRPHHFFAIFLKTFMPKLRISIYNYCDQALKVVGAQTVLTSKITNSSQLLFNRLSPIIKEQSLKRVWIKNNNYASN</sequence>
<evidence type="ECO:0000313" key="2">
    <source>
        <dbReference type="Proteomes" id="UP000178783"/>
    </source>
</evidence>
<dbReference type="AlphaFoldDB" id="A0A1F5SAX9"/>